<evidence type="ECO:0000256" key="1">
    <source>
        <dbReference type="ARBA" id="ARBA00023242"/>
    </source>
</evidence>
<dbReference type="CDD" id="cd00067">
    <property type="entry name" value="GAL4"/>
    <property type="match status" value="1"/>
</dbReference>
<keyword evidence="1" id="KW-0539">Nucleus</keyword>
<dbReference type="InterPro" id="IPR053187">
    <property type="entry name" value="Notoamide_regulator"/>
</dbReference>
<name>A0A136J600_9PEZI</name>
<evidence type="ECO:0000313" key="4">
    <source>
        <dbReference type="EMBL" id="KXJ92553.1"/>
    </source>
</evidence>
<dbReference type="SMART" id="SM00066">
    <property type="entry name" value="GAL4"/>
    <property type="match status" value="1"/>
</dbReference>
<dbReference type="SUPFAM" id="SSF57701">
    <property type="entry name" value="Zn2/Cys6 DNA-binding domain"/>
    <property type="match status" value="1"/>
</dbReference>
<dbReference type="PANTHER" id="PTHR47256:SF1">
    <property type="entry name" value="ZN(II)2CYS6 TRANSCRIPTION FACTOR (EUROFUNG)"/>
    <property type="match status" value="1"/>
</dbReference>
<dbReference type="GO" id="GO:0000981">
    <property type="term" value="F:DNA-binding transcription factor activity, RNA polymerase II-specific"/>
    <property type="evidence" value="ECO:0007669"/>
    <property type="project" value="InterPro"/>
</dbReference>
<sequence>MEPCHLRRLLPAPGDPSTDGGDSGEQSAAADRRSRPTRVACNACRQKKSACDSKRPQCTPCRRKGTECVYISKDTTETPGMALKREVETLRGRTRDLEELISHLSHMQDNARRQILLLLRTAADPVSLLPLVRGNIVQTQLSVHGTEQSFTPDFQAQSPLGTMIQHSQTNPPPSQYSDASSDRTIQSIAGTELSSFVPSVLAQHGPDLRGRFADLRLENLDISFWSTVPVTNLYAASAISMHLETGHQFLGMFHAELFIGDLVKHRLRFCSSFLVTALLAFASQKYSSLDPDAFVRSYEFEAEALRLWEVEHSQDSINNLAGLFYLYNSMRMHGNISTGAEYLVAARAMASNLKLSGVKERLDTESTLPLTDEEQHAITCAAWGTLNALI</sequence>
<feature type="region of interest" description="Disordered" evidence="2">
    <location>
        <begin position="1"/>
        <end position="37"/>
    </location>
</feature>
<dbReference type="Proteomes" id="UP000070501">
    <property type="component" value="Unassembled WGS sequence"/>
</dbReference>
<gene>
    <name evidence="4" type="ORF">Micbo1qcDRAFT_202772</name>
</gene>
<dbReference type="PROSITE" id="PS50048">
    <property type="entry name" value="ZN2_CY6_FUNGAL_2"/>
    <property type="match status" value="1"/>
</dbReference>
<accession>A0A136J600</accession>
<dbReference type="Gene3D" id="4.10.240.10">
    <property type="entry name" value="Zn(2)-C6 fungal-type DNA-binding domain"/>
    <property type="match status" value="1"/>
</dbReference>
<dbReference type="EMBL" id="KQ964248">
    <property type="protein sequence ID" value="KXJ92553.1"/>
    <property type="molecule type" value="Genomic_DNA"/>
</dbReference>
<keyword evidence="5" id="KW-1185">Reference proteome</keyword>
<dbReference type="InterPro" id="IPR001138">
    <property type="entry name" value="Zn2Cys6_DnaBD"/>
</dbReference>
<evidence type="ECO:0000256" key="2">
    <source>
        <dbReference type="SAM" id="MobiDB-lite"/>
    </source>
</evidence>
<evidence type="ECO:0000259" key="3">
    <source>
        <dbReference type="PROSITE" id="PS50048"/>
    </source>
</evidence>
<dbReference type="PANTHER" id="PTHR47256">
    <property type="entry name" value="ZN(II)2CYS6 TRANSCRIPTION FACTOR (EUROFUNG)-RELATED"/>
    <property type="match status" value="1"/>
</dbReference>
<evidence type="ECO:0000313" key="5">
    <source>
        <dbReference type="Proteomes" id="UP000070501"/>
    </source>
</evidence>
<feature type="region of interest" description="Disordered" evidence="2">
    <location>
        <begin position="163"/>
        <end position="182"/>
    </location>
</feature>
<dbReference type="Pfam" id="PF00172">
    <property type="entry name" value="Zn_clus"/>
    <property type="match status" value="1"/>
</dbReference>
<dbReference type="InParanoid" id="A0A136J600"/>
<protein>
    <recommendedName>
        <fullName evidence="3">Zn(2)-C6 fungal-type domain-containing protein</fullName>
    </recommendedName>
</protein>
<dbReference type="OrthoDB" id="10261408at2759"/>
<dbReference type="InterPro" id="IPR036864">
    <property type="entry name" value="Zn2-C6_fun-type_DNA-bd_sf"/>
</dbReference>
<feature type="domain" description="Zn(2)-C6 fungal-type" evidence="3">
    <location>
        <begin position="40"/>
        <end position="70"/>
    </location>
</feature>
<dbReference type="PROSITE" id="PS00463">
    <property type="entry name" value="ZN2_CY6_FUNGAL_1"/>
    <property type="match status" value="1"/>
</dbReference>
<proteinExistence type="predicted"/>
<organism evidence="4 5">
    <name type="scientific">Microdochium bolleyi</name>
    <dbReference type="NCBI Taxonomy" id="196109"/>
    <lineage>
        <taxon>Eukaryota</taxon>
        <taxon>Fungi</taxon>
        <taxon>Dikarya</taxon>
        <taxon>Ascomycota</taxon>
        <taxon>Pezizomycotina</taxon>
        <taxon>Sordariomycetes</taxon>
        <taxon>Xylariomycetidae</taxon>
        <taxon>Xylariales</taxon>
        <taxon>Microdochiaceae</taxon>
        <taxon>Microdochium</taxon>
    </lineage>
</organism>
<reference evidence="5" key="1">
    <citation type="submission" date="2016-02" db="EMBL/GenBank/DDBJ databases">
        <title>Draft genome sequence of Microdochium bolleyi, a fungal endophyte of beachgrass.</title>
        <authorList>
            <consortium name="DOE Joint Genome Institute"/>
            <person name="David A.S."/>
            <person name="May G."/>
            <person name="Haridas S."/>
            <person name="Lim J."/>
            <person name="Wang M."/>
            <person name="Labutti K."/>
            <person name="Lipzen A."/>
            <person name="Barry K."/>
            <person name="Grigoriev I.V."/>
        </authorList>
    </citation>
    <scope>NUCLEOTIDE SEQUENCE [LARGE SCALE GENOMIC DNA]</scope>
    <source>
        <strain evidence="5">J235TASD1</strain>
    </source>
</reference>
<dbReference type="GO" id="GO:0008270">
    <property type="term" value="F:zinc ion binding"/>
    <property type="evidence" value="ECO:0007669"/>
    <property type="project" value="InterPro"/>
</dbReference>
<dbReference type="AlphaFoldDB" id="A0A136J600"/>